<dbReference type="GO" id="GO:0006508">
    <property type="term" value="P:proteolysis"/>
    <property type="evidence" value="ECO:0007669"/>
    <property type="project" value="UniProtKB-KW"/>
</dbReference>
<feature type="active site" description="Charge relay system" evidence="5">
    <location>
        <position position="269"/>
    </location>
</feature>
<comment type="caution">
    <text evidence="10">The sequence shown here is derived from an EMBL/GenBank/DDBJ whole genome shotgun (WGS) entry which is preliminary data.</text>
</comment>
<dbReference type="InterPro" id="IPR007280">
    <property type="entry name" value="Peptidase_C_arc/bac"/>
</dbReference>
<accession>A0A5B1CQL0</accession>
<evidence type="ECO:0000256" key="2">
    <source>
        <dbReference type="ARBA" id="ARBA00022670"/>
    </source>
</evidence>
<evidence type="ECO:0000256" key="3">
    <source>
        <dbReference type="ARBA" id="ARBA00022801"/>
    </source>
</evidence>
<evidence type="ECO:0000313" key="10">
    <source>
        <dbReference type="EMBL" id="KAA1261683.1"/>
    </source>
</evidence>
<dbReference type="SUPFAM" id="SSF89260">
    <property type="entry name" value="Collagen-binding domain"/>
    <property type="match status" value="1"/>
</dbReference>
<dbReference type="OrthoDB" id="252653at2"/>
<name>A0A5B1CQL0_9BACT</name>
<dbReference type="PANTHER" id="PTHR43399">
    <property type="entry name" value="SUBTILISIN-RELATED"/>
    <property type="match status" value="1"/>
</dbReference>
<sequence>MRRTPRLESLEGRRLLAGNVGECSSTSMDEAAEFSTLGVSAADAGSTRATSANVGSVDGTIRLAGSLGFFDRVDTIAFTVDRDAEVQLQLSGLNRDANLYLSDSSGNVLGRSTRFGTQSELISESLDAGEYFVTVATRSFWSSRYRLTISAELQPETPPDLADATPPLAPGAGTTLQDVGYFGGSRDWNLNAVGAPESWAAGYTGQGVLVAVVDTGVDLDHPDLSSNIFVNAGEIAGNGIDDDGNGFVDDVNGFDFADGDADPNDVGGHGTHVAGTIAAGNNGFGATGVAPGATILPVRVLGASGAGSTLDVAAGIRYAADLGADIINLSLGGGYSRAIDSAIDYARALGSFIVAAAGNESSAVPGFPARFSATDDNVISVGAYSSSGRLAGFSNDVGSSQSVQVDAPGVGIYSTYVGGRYATLSGTSMAAPHVAGLAALTLSANPDLTSPELRALLASGTVGRAVGSDAVGSVTAQTTVGYAAAGFGGSSNASSRLAGGSGNSNRIDSGRLRTTGIDGTSFDYRAIAGSSNAQASHSANEDTSITDDLIPQSLHPQDANDAALESFQLAASQTSTTPIADLEPSADDASPNDSSFEAFVSSFQSMTVSSIPEQAKV</sequence>
<evidence type="ECO:0000256" key="1">
    <source>
        <dbReference type="ARBA" id="ARBA00011073"/>
    </source>
</evidence>
<dbReference type="GO" id="GO:0004252">
    <property type="term" value="F:serine-type endopeptidase activity"/>
    <property type="evidence" value="ECO:0007669"/>
    <property type="project" value="UniProtKB-UniRule"/>
</dbReference>
<dbReference type="InterPro" id="IPR036852">
    <property type="entry name" value="Peptidase_S8/S53_dom_sf"/>
</dbReference>
<dbReference type="InterPro" id="IPR023827">
    <property type="entry name" value="Peptidase_S8_Asp-AS"/>
</dbReference>
<comment type="similarity">
    <text evidence="1 5 6">Belongs to the peptidase S8 family.</text>
</comment>
<organism evidence="10 11">
    <name type="scientific">Rubripirellula obstinata</name>
    <dbReference type="NCBI Taxonomy" id="406547"/>
    <lineage>
        <taxon>Bacteria</taxon>
        <taxon>Pseudomonadati</taxon>
        <taxon>Planctomycetota</taxon>
        <taxon>Planctomycetia</taxon>
        <taxon>Pirellulales</taxon>
        <taxon>Pirellulaceae</taxon>
        <taxon>Rubripirellula</taxon>
    </lineage>
</organism>
<protein>
    <submittedName>
        <fullName evidence="10">Thermophilic serine proteinase</fullName>
        <ecNumber evidence="10">3.4.21.-</ecNumber>
    </submittedName>
</protein>
<dbReference type="RefSeq" id="WP_068266123.1">
    <property type="nucleotide sequence ID" value="NZ_LWSK01000108.1"/>
</dbReference>
<keyword evidence="3 5" id="KW-0378">Hydrolase</keyword>
<dbReference type="InterPro" id="IPR051048">
    <property type="entry name" value="Peptidase_S8/S53_subtilisin"/>
</dbReference>
<dbReference type="Pfam" id="PF00082">
    <property type="entry name" value="Peptidase_S8"/>
    <property type="match status" value="1"/>
</dbReference>
<evidence type="ECO:0000256" key="4">
    <source>
        <dbReference type="ARBA" id="ARBA00022825"/>
    </source>
</evidence>
<feature type="active site" description="Charge relay system" evidence="5">
    <location>
        <position position="428"/>
    </location>
</feature>
<dbReference type="EC" id="3.4.21.-" evidence="10"/>
<gene>
    <name evidence="10" type="ORF">LF1_42380</name>
</gene>
<feature type="domain" description="Peptidase S8/S53" evidence="8">
    <location>
        <begin position="205"/>
        <end position="459"/>
    </location>
</feature>
<dbReference type="InterPro" id="IPR000209">
    <property type="entry name" value="Peptidase_S8/S53_dom"/>
</dbReference>
<dbReference type="PROSITE" id="PS00137">
    <property type="entry name" value="SUBTILASE_HIS"/>
    <property type="match status" value="1"/>
</dbReference>
<dbReference type="PROSITE" id="PS00136">
    <property type="entry name" value="SUBTILASE_ASP"/>
    <property type="match status" value="1"/>
</dbReference>
<evidence type="ECO:0000256" key="6">
    <source>
        <dbReference type="RuleBase" id="RU003355"/>
    </source>
</evidence>
<dbReference type="InterPro" id="IPR022398">
    <property type="entry name" value="Peptidase_S8_His-AS"/>
</dbReference>
<dbReference type="PROSITE" id="PS51892">
    <property type="entry name" value="SUBTILASE"/>
    <property type="match status" value="1"/>
</dbReference>
<evidence type="ECO:0000259" key="9">
    <source>
        <dbReference type="Pfam" id="PF04151"/>
    </source>
</evidence>
<evidence type="ECO:0000256" key="7">
    <source>
        <dbReference type="SAM" id="MobiDB-lite"/>
    </source>
</evidence>
<feature type="active site" description="Charge relay system" evidence="5">
    <location>
        <position position="214"/>
    </location>
</feature>
<dbReference type="Proteomes" id="UP000322699">
    <property type="component" value="Unassembled WGS sequence"/>
</dbReference>
<dbReference type="Pfam" id="PF04151">
    <property type="entry name" value="PPC"/>
    <property type="match status" value="1"/>
</dbReference>
<keyword evidence="4 5" id="KW-0720">Serine protease</keyword>
<feature type="domain" description="Peptidase C-terminal archaeal/bacterial" evidence="9">
    <location>
        <begin position="73"/>
        <end position="136"/>
    </location>
</feature>
<evidence type="ECO:0000313" key="11">
    <source>
        <dbReference type="Proteomes" id="UP000322699"/>
    </source>
</evidence>
<reference evidence="10 11" key="1">
    <citation type="submission" date="2019-08" db="EMBL/GenBank/DDBJ databases">
        <title>Deep-cultivation of Planctomycetes and their phenomic and genomic characterization uncovers novel biology.</title>
        <authorList>
            <person name="Wiegand S."/>
            <person name="Jogler M."/>
            <person name="Boedeker C."/>
            <person name="Pinto D."/>
            <person name="Vollmers J."/>
            <person name="Rivas-Marin E."/>
            <person name="Kohn T."/>
            <person name="Peeters S.H."/>
            <person name="Heuer A."/>
            <person name="Rast P."/>
            <person name="Oberbeckmann S."/>
            <person name="Bunk B."/>
            <person name="Jeske O."/>
            <person name="Meyerdierks A."/>
            <person name="Storesund J.E."/>
            <person name="Kallscheuer N."/>
            <person name="Luecker S."/>
            <person name="Lage O.M."/>
            <person name="Pohl T."/>
            <person name="Merkel B.J."/>
            <person name="Hornburger P."/>
            <person name="Mueller R.-W."/>
            <person name="Bruemmer F."/>
            <person name="Labrenz M."/>
            <person name="Spormann A.M."/>
            <person name="Op Den Camp H."/>
            <person name="Overmann J."/>
            <person name="Amann R."/>
            <person name="Jetten M.S.M."/>
            <person name="Mascher T."/>
            <person name="Medema M.H."/>
            <person name="Devos D.P."/>
            <person name="Kaster A.-K."/>
            <person name="Ovreas L."/>
            <person name="Rohde M."/>
            <person name="Galperin M.Y."/>
            <person name="Jogler C."/>
        </authorList>
    </citation>
    <scope>NUCLEOTIDE SEQUENCE [LARGE SCALE GENOMIC DNA]</scope>
    <source>
        <strain evidence="10 11">LF1</strain>
    </source>
</reference>
<dbReference type="PRINTS" id="PR00723">
    <property type="entry name" value="SUBTILISIN"/>
</dbReference>
<dbReference type="InterPro" id="IPR034204">
    <property type="entry name" value="PfSUB1-like_cat_dom"/>
</dbReference>
<keyword evidence="11" id="KW-1185">Reference proteome</keyword>
<evidence type="ECO:0000256" key="5">
    <source>
        <dbReference type="PROSITE-ProRule" id="PRU01240"/>
    </source>
</evidence>
<dbReference type="InterPro" id="IPR015500">
    <property type="entry name" value="Peptidase_S8_subtilisin-rel"/>
</dbReference>
<feature type="region of interest" description="Disordered" evidence="7">
    <location>
        <begin position="492"/>
        <end position="512"/>
    </location>
</feature>
<dbReference type="CDD" id="cd07473">
    <property type="entry name" value="Peptidases_S8_Subtilisin_like"/>
    <property type="match status" value="1"/>
</dbReference>
<dbReference type="Gene3D" id="2.60.120.380">
    <property type="match status" value="1"/>
</dbReference>
<dbReference type="PROSITE" id="PS00138">
    <property type="entry name" value="SUBTILASE_SER"/>
    <property type="match status" value="1"/>
</dbReference>
<dbReference type="Gene3D" id="3.40.50.200">
    <property type="entry name" value="Peptidase S8/S53 domain"/>
    <property type="match status" value="1"/>
</dbReference>
<dbReference type="SUPFAM" id="SSF52743">
    <property type="entry name" value="Subtilisin-like"/>
    <property type="match status" value="1"/>
</dbReference>
<dbReference type="InterPro" id="IPR023828">
    <property type="entry name" value="Peptidase_S8_Ser-AS"/>
</dbReference>
<dbReference type="EMBL" id="VRLW01000001">
    <property type="protein sequence ID" value="KAA1261683.1"/>
    <property type="molecule type" value="Genomic_DNA"/>
</dbReference>
<keyword evidence="2 5" id="KW-0645">Protease</keyword>
<dbReference type="PANTHER" id="PTHR43399:SF4">
    <property type="entry name" value="CELL WALL-ASSOCIATED PROTEASE"/>
    <property type="match status" value="1"/>
</dbReference>
<proteinExistence type="inferred from homology"/>
<evidence type="ECO:0000259" key="8">
    <source>
        <dbReference type="Pfam" id="PF00082"/>
    </source>
</evidence>
<dbReference type="AlphaFoldDB" id="A0A5B1CQL0"/>